<dbReference type="Proteomes" id="UP000598350">
    <property type="component" value="Unassembled WGS sequence"/>
</dbReference>
<dbReference type="RefSeq" id="WP_188314492.1">
    <property type="nucleotide sequence ID" value="NZ_JABTCG010000004.1"/>
</dbReference>
<protein>
    <recommendedName>
        <fullName evidence="3">CotH protein</fullName>
    </recommendedName>
</protein>
<name>A0ABR7VEM0_9FLAO</name>
<organism evidence="1 2">
    <name type="scientific">Maribacter arenosus</name>
    <dbReference type="NCBI Taxonomy" id="1854708"/>
    <lineage>
        <taxon>Bacteria</taxon>
        <taxon>Pseudomonadati</taxon>
        <taxon>Bacteroidota</taxon>
        <taxon>Flavobacteriia</taxon>
        <taxon>Flavobacteriales</taxon>
        <taxon>Flavobacteriaceae</taxon>
        <taxon>Maribacter</taxon>
    </lineage>
</organism>
<reference evidence="1 2" key="1">
    <citation type="submission" date="2020-05" db="EMBL/GenBank/DDBJ databases">
        <title>The draft genome sequence of Maribacter arenosus CAU 1321.</title>
        <authorList>
            <person name="Mu L."/>
        </authorList>
    </citation>
    <scope>NUCLEOTIDE SEQUENCE [LARGE SCALE GENOMIC DNA]</scope>
    <source>
        <strain evidence="1 2">CAU 1321</strain>
    </source>
</reference>
<comment type="caution">
    <text evidence="1">The sequence shown here is derived from an EMBL/GenBank/DDBJ whole genome shotgun (WGS) entry which is preliminary data.</text>
</comment>
<keyword evidence="2" id="KW-1185">Reference proteome</keyword>
<dbReference type="EMBL" id="JABTCG010000004">
    <property type="protein sequence ID" value="MBD0851371.1"/>
    <property type="molecule type" value="Genomic_DNA"/>
</dbReference>
<proteinExistence type="predicted"/>
<evidence type="ECO:0000313" key="1">
    <source>
        <dbReference type="EMBL" id="MBD0851371.1"/>
    </source>
</evidence>
<sequence length="354" mass="41052">MGNNQINSNLLILYFLCTLSCFSQEKNVNKKIGKVSKLFSSDTIVHIKMNYANKVIRKSTNDSTYLNLDLNYQVEGDTWKNLPVRVRARGNNRLKNCYFAPLKIKLKKEDTKESLFKGNKELKLVLPCLTEKAGDDYLLKELLAYKLYELVSPYHFKTRLLNITLSEPKGKNIREHNMKGFFIEDIKKVANRHGGNVLKRNVHPMQQDAICSVQNAFFQFMIGNTDFSTAYQHNEKLLFVNNTSIPVPYDFDMSGLCDTSYSVVSQVGNDVLPITEVTQRMYRGFKRDNEVMFEVRNQFLENKSKMLALIEAFKGHFENPKEYARCTTYINDFFDVLANDSKFEIEILNRARTK</sequence>
<accession>A0ABR7VEM0</accession>
<gene>
    <name evidence="1" type="ORF">HPE63_11890</name>
</gene>
<evidence type="ECO:0000313" key="2">
    <source>
        <dbReference type="Proteomes" id="UP000598350"/>
    </source>
</evidence>
<evidence type="ECO:0008006" key="3">
    <source>
        <dbReference type="Google" id="ProtNLM"/>
    </source>
</evidence>